<dbReference type="AlphaFoldDB" id="A0A037ZG95"/>
<dbReference type="SMART" id="SM00867">
    <property type="entry name" value="YceI"/>
    <property type="match status" value="1"/>
</dbReference>
<feature type="signal peptide" evidence="1">
    <location>
        <begin position="1"/>
        <end position="22"/>
    </location>
</feature>
<reference evidence="3 4" key="1">
    <citation type="submission" date="2014-03" db="EMBL/GenBank/DDBJ databases">
        <title>Draft Genome Sequence of Actibacterium mucosum KCTC 23349, a Marine Alphaproteobacterium with Complex Ionic Requirements Isolated from Mediterranean Seawater at Malvarrosa Beach, Valencia, Spain.</title>
        <authorList>
            <person name="Arahal D.R."/>
            <person name="Shao Z."/>
            <person name="Lai Q."/>
            <person name="Pujalte M.J."/>
        </authorList>
    </citation>
    <scope>NUCLEOTIDE SEQUENCE [LARGE SCALE GENOMIC DNA]</scope>
    <source>
        <strain evidence="3 4">KCTC 23349</strain>
    </source>
</reference>
<dbReference type="Proteomes" id="UP000026249">
    <property type="component" value="Unassembled WGS sequence"/>
</dbReference>
<dbReference type="Gene3D" id="2.40.128.110">
    <property type="entry name" value="Lipid/polyisoprenoid-binding, YceI-like"/>
    <property type="match status" value="1"/>
</dbReference>
<evidence type="ECO:0000313" key="3">
    <source>
        <dbReference type="EMBL" id="KAJ55168.1"/>
    </source>
</evidence>
<dbReference type="SUPFAM" id="SSF101874">
    <property type="entry name" value="YceI-like"/>
    <property type="match status" value="1"/>
</dbReference>
<dbReference type="STRING" id="1454373.ACMU_15545"/>
<evidence type="ECO:0000259" key="2">
    <source>
        <dbReference type="SMART" id="SM00867"/>
    </source>
</evidence>
<evidence type="ECO:0000256" key="1">
    <source>
        <dbReference type="SAM" id="SignalP"/>
    </source>
</evidence>
<comment type="caution">
    <text evidence="3">The sequence shown here is derived from an EMBL/GenBank/DDBJ whole genome shotgun (WGS) entry which is preliminary data.</text>
</comment>
<name>A0A037ZG95_9RHOB</name>
<dbReference type="InterPro" id="IPR036761">
    <property type="entry name" value="TTHA0802/YceI-like_sf"/>
</dbReference>
<proteinExistence type="predicted"/>
<evidence type="ECO:0000313" key="4">
    <source>
        <dbReference type="Proteomes" id="UP000026249"/>
    </source>
</evidence>
<keyword evidence="1" id="KW-0732">Signal</keyword>
<dbReference type="Pfam" id="PF04264">
    <property type="entry name" value="YceI"/>
    <property type="match status" value="1"/>
</dbReference>
<organism evidence="3 4">
    <name type="scientific">Actibacterium mucosum KCTC 23349</name>
    <dbReference type="NCBI Taxonomy" id="1454373"/>
    <lineage>
        <taxon>Bacteria</taxon>
        <taxon>Pseudomonadati</taxon>
        <taxon>Pseudomonadota</taxon>
        <taxon>Alphaproteobacteria</taxon>
        <taxon>Rhodobacterales</taxon>
        <taxon>Roseobacteraceae</taxon>
        <taxon>Actibacterium</taxon>
    </lineage>
</organism>
<feature type="chain" id="PRO_5001559406" evidence="1">
    <location>
        <begin position="23"/>
        <end position="193"/>
    </location>
</feature>
<keyword evidence="4" id="KW-1185">Reference proteome</keyword>
<sequence>MTILKSTIAALALSAVTMPAMAADEYKLHENHTWVQFAVNHAGWANARGIFRGVSGDIVFDKDDVTKSSVKVTIAAETVDTNDQGRDDHVRSPDFLNALEFPEITFESTRIEQTGDKTAVIYGDMTMVGVTREIALDTTWNAEFPLPWDANTVKTGFTATGSIDGTIFGMNKLTEFGLGPVVEVFIDAEAIKQ</sequence>
<dbReference type="InterPro" id="IPR007372">
    <property type="entry name" value="Lipid/polyisoprenoid-bd_YceI"/>
</dbReference>
<dbReference type="RefSeq" id="WP_035260677.1">
    <property type="nucleotide sequence ID" value="NZ_JFKE01000005.1"/>
</dbReference>
<feature type="domain" description="Lipid/polyisoprenoid-binding YceI-like" evidence="2">
    <location>
        <begin position="25"/>
        <end position="191"/>
    </location>
</feature>
<dbReference type="PANTHER" id="PTHR34406">
    <property type="entry name" value="PROTEIN YCEI"/>
    <property type="match status" value="1"/>
</dbReference>
<gene>
    <name evidence="3" type="ORF">ACMU_15545</name>
</gene>
<protein>
    <submittedName>
        <fullName evidence="3">Polyisoprenoid-binding protein</fullName>
    </submittedName>
</protein>
<accession>A0A037ZG95</accession>
<dbReference type="EMBL" id="JFKE01000005">
    <property type="protein sequence ID" value="KAJ55168.1"/>
    <property type="molecule type" value="Genomic_DNA"/>
</dbReference>
<dbReference type="PANTHER" id="PTHR34406:SF1">
    <property type="entry name" value="PROTEIN YCEI"/>
    <property type="match status" value="1"/>
</dbReference>